<dbReference type="OrthoDB" id="7511418at2"/>
<name>A0A345YD02_9SPHN</name>
<evidence type="ECO:0000256" key="2">
    <source>
        <dbReference type="SAM" id="SignalP"/>
    </source>
</evidence>
<feature type="signal peptide" evidence="2">
    <location>
        <begin position="1"/>
        <end position="20"/>
    </location>
</feature>
<dbReference type="Proteomes" id="UP000254508">
    <property type="component" value="Chromosome"/>
</dbReference>
<keyword evidence="2" id="KW-0732">Signal</keyword>
<feature type="chain" id="PRO_5017014838" description="Argininosuccinate lyase" evidence="2">
    <location>
        <begin position="21"/>
        <end position="87"/>
    </location>
</feature>
<dbReference type="PROSITE" id="PS51257">
    <property type="entry name" value="PROKAR_LIPOPROTEIN"/>
    <property type="match status" value="1"/>
</dbReference>
<accession>A0A345YD02</accession>
<dbReference type="AlphaFoldDB" id="A0A345YD02"/>
<keyword evidence="4" id="KW-1185">Reference proteome</keyword>
<proteinExistence type="predicted"/>
<evidence type="ECO:0000313" key="3">
    <source>
        <dbReference type="EMBL" id="AXK41804.1"/>
    </source>
</evidence>
<evidence type="ECO:0000313" key="4">
    <source>
        <dbReference type="Proteomes" id="UP000254508"/>
    </source>
</evidence>
<gene>
    <name evidence="3" type="ORF">DVR09_05150</name>
</gene>
<evidence type="ECO:0000256" key="1">
    <source>
        <dbReference type="SAM" id="MobiDB-lite"/>
    </source>
</evidence>
<feature type="region of interest" description="Disordered" evidence="1">
    <location>
        <begin position="23"/>
        <end position="87"/>
    </location>
</feature>
<sequence>MRSPPVVLLACGLAVLTACGNETPVEETGQEADRDAKGEVIGGTIGDDMIPLDRLRSQSPPVRAAQDSPQPEPTADSDEGDATGPET</sequence>
<dbReference type="KEGG" id="err:DVR09_05150"/>
<dbReference type="RefSeq" id="WP_115415990.1">
    <property type="nucleotide sequence ID" value="NZ_CP031357.1"/>
</dbReference>
<reference evidence="4" key="1">
    <citation type="submission" date="2018-07" db="EMBL/GenBank/DDBJ databases">
        <title>Genome sequence of Erythrobacter strain YH-07, an antagonistic bacterium isolated from Yellow Sea.</title>
        <authorList>
            <person name="Tang T."/>
            <person name="Liu Q."/>
            <person name="Sun X."/>
        </authorList>
    </citation>
    <scope>NUCLEOTIDE SEQUENCE [LARGE SCALE GENOMIC DNA]</scope>
    <source>
        <strain evidence="4">YH-07</strain>
    </source>
</reference>
<organism evidence="3 4">
    <name type="scientific">Erythrobacter aureus</name>
    <dbReference type="NCBI Taxonomy" id="2182384"/>
    <lineage>
        <taxon>Bacteria</taxon>
        <taxon>Pseudomonadati</taxon>
        <taxon>Pseudomonadota</taxon>
        <taxon>Alphaproteobacteria</taxon>
        <taxon>Sphingomonadales</taxon>
        <taxon>Erythrobacteraceae</taxon>
        <taxon>Erythrobacter/Porphyrobacter group</taxon>
        <taxon>Erythrobacter</taxon>
    </lineage>
</organism>
<dbReference type="EMBL" id="CP031357">
    <property type="protein sequence ID" value="AXK41804.1"/>
    <property type="molecule type" value="Genomic_DNA"/>
</dbReference>
<evidence type="ECO:0008006" key="5">
    <source>
        <dbReference type="Google" id="ProtNLM"/>
    </source>
</evidence>
<protein>
    <recommendedName>
        <fullName evidence="5">Argininosuccinate lyase</fullName>
    </recommendedName>
</protein>